<evidence type="ECO:0000313" key="1">
    <source>
        <dbReference type="EMBL" id="CDS07557.1"/>
    </source>
</evidence>
<dbReference type="AlphaFoldDB" id="A0A077WLW6"/>
<gene>
    <name evidence="1" type="ORF">LRAMOSA01506</name>
</gene>
<dbReference type="EMBL" id="LK023324">
    <property type="protein sequence ID" value="CDS07557.1"/>
    <property type="molecule type" value="Genomic_DNA"/>
</dbReference>
<sequence length="212" mass="24565">MTTTTSNNEPLVLAFAETFHHTDPIPDLDMDAMFPPLLSRQQPRSTSLCHTNIGESTFVQVASHRASRLHAPLKQSQFRSGLESQKYNNTAAMKTPTSTNPMDHINDNNADPLWEYHARKEESVLKALRDNRRMKQHRQELSDRLLRRYVRLACKDYDNDEDISDDSPTAIKLKQEERLEELLQSLPKHYFAPGKDMSRVEYVKHLMCNVEE</sequence>
<dbReference type="OrthoDB" id="2267061at2759"/>
<protein>
    <submittedName>
        <fullName evidence="1">Uncharacterized protein</fullName>
    </submittedName>
</protein>
<accession>A0A077WLW6</accession>
<name>A0A077WLW6_9FUNG</name>
<reference evidence="1" key="1">
    <citation type="journal article" date="2014" name="Genome Announc.">
        <title>De novo whole-genome sequence and genome annotation of Lichtheimia ramosa.</title>
        <authorList>
            <person name="Linde J."/>
            <person name="Schwartze V."/>
            <person name="Binder U."/>
            <person name="Lass-Florl C."/>
            <person name="Voigt K."/>
            <person name="Horn F."/>
        </authorList>
    </citation>
    <scope>NUCLEOTIDE SEQUENCE</scope>
    <source>
        <strain evidence="1">JMRC FSU:6197</strain>
    </source>
</reference>
<organism evidence="1">
    <name type="scientific">Lichtheimia ramosa</name>
    <dbReference type="NCBI Taxonomy" id="688394"/>
    <lineage>
        <taxon>Eukaryota</taxon>
        <taxon>Fungi</taxon>
        <taxon>Fungi incertae sedis</taxon>
        <taxon>Mucoromycota</taxon>
        <taxon>Mucoromycotina</taxon>
        <taxon>Mucoromycetes</taxon>
        <taxon>Mucorales</taxon>
        <taxon>Lichtheimiaceae</taxon>
        <taxon>Lichtheimia</taxon>
    </lineage>
</organism>
<proteinExistence type="predicted"/>